<evidence type="ECO:0000313" key="2">
    <source>
        <dbReference type="Proteomes" id="UP000014184"/>
    </source>
</evidence>
<dbReference type="RefSeq" id="WP_011291164.1">
    <property type="nucleotide sequence ID" value="NZ_AOSG01000018.1"/>
</dbReference>
<sequence length="86" mass="9865">MITPTKGIAPQRALLAVGAQILLATEHQPVTVTQAWRRLKKWRAENRHTSPIPFWWFVLALDVLYALGVVELRNDILVFRERPHAA</sequence>
<protein>
    <submittedName>
        <fullName evidence="1">Uncharacterized protein</fullName>
    </submittedName>
</protein>
<dbReference type="Proteomes" id="UP000014184">
    <property type="component" value="Unassembled WGS sequence"/>
</dbReference>
<dbReference type="Pfam" id="PF20293">
    <property type="entry name" value="MC6"/>
    <property type="match status" value="1"/>
</dbReference>
<reference evidence="1 2" key="1">
    <citation type="journal article" date="2013" name="Genome Announc.">
        <title>Draft Genome Sequence of the Lignocellulose Decomposer Thermobifida fusca Strain TM51.</title>
        <authorList>
            <person name="Toth A."/>
            <person name="Barna T."/>
            <person name="Nagy I."/>
            <person name="Horvath B."/>
            <person name="Nagy I."/>
            <person name="Tancsics A."/>
            <person name="Kriszt B."/>
            <person name="Baka E."/>
            <person name="Fekete C."/>
            <person name="Kukolya J."/>
        </authorList>
    </citation>
    <scope>NUCLEOTIDE SEQUENCE [LARGE SCALE GENOMIC DNA]</scope>
    <source>
        <strain evidence="1 2">TM51</strain>
    </source>
</reference>
<name>A0A9P2TC20_THEFU</name>
<dbReference type="EMBL" id="AOSG01000018">
    <property type="protein sequence ID" value="EOR72267.1"/>
    <property type="molecule type" value="Genomic_DNA"/>
</dbReference>
<keyword evidence="2" id="KW-1185">Reference proteome</keyword>
<dbReference type="InterPro" id="IPR046897">
    <property type="entry name" value="ABC-3C_MC6"/>
</dbReference>
<dbReference type="AlphaFoldDB" id="A0A9P2TC20"/>
<comment type="caution">
    <text evidence="1">The sequence shown here is derived from an EMBL/GenBank/DDBJ whole genome shotgun (WGS) entry which is preliminary data.</text>
</comment>
<evidence type="ECO:0000313" key="1">
    <source>
        <dbReference type="EMBL" id="EOR72267.1"/>
    </source>
</evidence>
<accession>A0A9P2TC20</accession>
<proteinExistence type="predicted"/>
<gene>
    <name evidence="1" type="ORF">TM51_03947</name>
</gene>
<organism evidence="1 2">
    <name type="scientific">Thermobifida fusca TM51</name>
    <dbReference type="NCBI Taxonomy" id="1169414"/>
    <lineage>
        <taxon>Bacteria</taxon>
        <taxon>Bacillati</taxon>
        <taxon>Actinomycetota</taxon>
        <taxon>Actinomycetes</taxon>
        <taxon>Streptosporangiales</taxon>
        <taxon>Nocardiopsidaceae</taxon>
        <taxon>Thermobifida</taxon>
    </lineage>
</organism>